<evidence type="ECO:0000313" key="20">
    <source>
        <dbReference type="EMBL" id="CBN73841.1"/>
    </source>
</evidence>
<evidence type="ECO:0000256" key="15">
    <source>
        <dbReference type="ARBA" id="ARBA00049280"/>
    </source>
</evidence>
<evidence type="ECO:0000256" key="10">
    <source>
        <dbReference type="ARBA" id="ARBA00039612"/>
    </source>
</evidence>
<feature type="compositionally biased region" description="Polar residues" evidence="18">
    <location>
        <begin position="457"/>
        <end position="468"/>
    </location>
</feature>
<dbReference type="OMA" id="DALDHDY"/>
<comment type="similarity">
    <text evidence="1">Belongs to the protein kinase superfamily. CMGC Ser/Thr protein kinase family. CDC2/CDKX subfamily.</text>
</comment>
<comment type="catalytic activity">
    <reaction evidence="15">
        <text>[DNA-directed RNA polymerase] + ATP = phospho-[DNA-directed RNA polymerase] + ADP + H(+)</text>
        <dbReference type="Rhea" id="RHEA:10216"/>
        <dbReference type="Rhea" id="RHEA-COMP:11321"/>
        <dbReference type="Rhea" id="RHEA-COMP:11322"/>
        <dbReference type="ChEBI" id="CHEBI:15378"/>
        <dbReference type="ChEBI" id="CHEBI:30616"/>
        <dbReference type="ChEBI" id="CHEBI:43176"/>
        <dbReference type="ChEBI" id="CHEBI:68546"/>
        <dbReference type="ChEBI" id="CHEBI:456216"/>
        <dbReference type="EC" id="2.7.11.23"/>
    </reaction>
</comment>
<dbReference type="EC" id="2.7.11.23" evidence="2"/>
<dbReference type="SUPFAM" id="SSF56112">
    <property type="entry name" value="Protein kinase-like (PK-like)"/>
    <property type="match status" value="1"/>
</dbReference>
<dbReference type="GO" id="GO:0004693">
    <property type="term" value="F:cyclin-dependent protein serine/threonine kinase activity"/>
    <property type="evidence" value="ECO:0007669"/>
    <property type="project" value="UniProtKB-EC"/>
</dbReference>
<dbReference type="Gene3D" id="3.30.200.20">
    <property type="entry name" value="Phosphorylase Kinase, domain 1"/>
    <property type="match status" value="1"/>
</dbReference>
<evidence type="ECO:0000313" key="21">
    <source>
        <dbReference type="Proteomes" id="UP000002630"/>
    </source>
</evidence>
<evidence type="ECO:0000256" key="18">
    <source>
        <dbReference type="SAM" id="MobiDB-lite"/>
    </source>
</evidence>
<dbReference type="AlphaFoldDB" id="D8LRS4"/>
<evidence type="ECO:0000256" key="13">
    <source>
        <dbReference type="ARBA" id="ARBA00047811"/>
    </source>
</evidence>
<evidence type="ECO:0000256" key="7">
    <source>
        <dbReference type="ARBA" id="ARBA00022777"/>
    </source>
</evidence>
<comment type="catalytic activity">
    <reaction evidence="13">
        <text>L-threonyl-[protein] + ATP = O-phospho-L-threonyl-[protein] + ADP + H(+)</text>
        <dbReference type="Rhea" id="RHEA:46608"/>
        <dbReference type="Rhea" id="RHEA-COMP:11060"/>
        <dbReference type="Rhea" id="RHEA-COMP:11605"/>
        <dbReference type="ChEBI" id="CHEBI:15378"/>
        <dbReference type="ChEBI" id="CHEBI:30013"/>
        <dbReference type="ChEBI" id="CHEBI:30616"/>
        <dbReference type="ChEBI" id="CHEBI:61977"/>
        <dbReference type="ChEBI" id="CHEBI:456216"/>
        <dbReference type="EC" id="2.7.11.22"/>
    </reaction>
</comment>
<evidence type="ECO:0000256" key="3">
    <source>
        <dbReference type="ARBA" id="ARBA00012425"/>
    </source>
</evidence>
<evidence type="ECO:0000256" key="11">
    <source>
        <dbReference type="ARBA" id="ARBA00041902"/>
    </source>
</evidence>
<dbReference type="EMBL" id="FN649731">
    <property type="protein sequence ID" value="CBN73841.1"/>
    <property type="molecule type" value="Genomic_DNA"/>
</dbReference>
<evidence type="ECO:0000256" key="2">
    <source>
        <dbReference type="ARBA" id="ARBA00012409"/>
    </source>
</evidence>
<evidence type="ECO:0000256" key="14">
    <source>
        <dbReference type="ARBA" id="ARBA00048367"/>
    </source>
</evidence>
<dbReference type="CDD" id="cd07840">
    <property type="entry name" value="STKc_CDK9_like"/>
    <property type="match status" value="1"/>
</dbReference>
<dbReference type="SMART" id="SM00220">
    <property type="entry name" value="S_TKc"/>
    <property type="match status" value="1"/>
</dbReference>
<sequence length="489" mass="54663">MTVRLPDNHWGTRSISCYEKVEQIGEGTYGQVYKAKNKVTKDIVALKKIRVHSENFGLPVTAIREMKILNELSHPSMVRLLEIVTSVGEEDDDDDGKDSPRTDRGRRGSLYIVLEYLEHDLAGLLDLNITFSAVQMKALLRQLLEILAFIHDNKYVHRDIKCSNLLIDNNLQLKLADFGLARRLSEVPADLTNRVITLWYRPPELLLGATRYGPSVDCWGVGCIFAELIIGKPLFPTKVELEQLEAIFKVCGTPDSRRWPAHEELPSFSTMMPKNKYPDQLKQHLTETARTAGTEKLLTSEAIDLISRLLTLDPSRRTSAKQALETRYFGTHPICPDNILEVPPLELPDHGGSYHEYQTKRKRKEEGIMQQDAKRAQRKKDKRDPRRAGERPTPPSPKAASSDQVQRSAKPSTGSRGNWAPPLPPANPLFVNPPPPTAAKAAQGPPLPPVAGGAYNAAQTTLARQSHYQPPLPPTTMPRTGGLPRKFGR</sequence>
<dbReference type="OrthoDB" id="28397at2759"/>
<comment type="subunit">
    <text evidence="9">May form a complex composed of at least the catalytic subunit CRK2 and a cyclin.</text>
</comment>
<evidence type="ECO:0000256" key="4">
    <source>
        <dbReference type="ARBA" id="ARBA00022527"/>
    </source>
</evidence>
<evidence type="ECO:0000256" key="5">
    <source>
        <dbReference type="ARBA" id="ARBA00022679"/>
    </source>
</evidence>
<dbReference type="InterPro" id="IPR011009">
    <property type="entry name" value="Kinase-like_dom_sf"/>
</dbReference>
<dbReference type="GO" id="GO:0032968">
    <property type="term" value="P:positive regulation of transcription elongation by RNA polymerase II"/>
    <property type="evidence" value="ECO:0007669"/>
    <property type="project" value="TreeGrafter"/>
</dbReference>
<evidence type="ECO:0000256" key="16">
    <source>
        <dbReference type="PROSITE-ProRule" id="PRU10141"/>
    </source>
</evidence>
<evidence type="ECO:0000256" key="6">
    <source>
        <dbReference type="ARBA" id="ARBA00022741"/>
    </source>
</evidence>
<feature type="compositionally biased region" description="Basic and acidic residues" evidence="18">
    <location>
        <begin position="347"/>
        <end position="375"/>
    </location>
</feature>
<dbReference type="eggNOG" id="KOG0600">
    <property type="taxonomic scope" value="Eukaryota"/>
</dbReference>
<dbReference type="Proteomes" id="UP000002630">
    <property type="component" value="Linkage Group LG06"/>
</dbReference>
<dbReference type="PANTHER" id="PTHR24056">
    <property type="entry name" value="CELL DIVISION PROTEIN KINASE"/>
    <property type="match status" value="1"/>
</dbReference>
<evidence type="ECO:0000256" key="12">
    <source>
        <dbReference type="ARBA" id="ARBA00042858"/>
    </source>
</evidence>
<dbReference type="GO" id="GO:0008353">
    <property type="term" value="F:RNA polymerase II CTD heptapeptide repeat kinase activity"/>
    <property type="evidence" value="ECO:0007669"/>
    <property type="project" value="UniProtKB-EC"/>
</dbReference>
<protein>
    <recommendedName>
        <fullName evidence="10">Cyclin-dependent kinase 2 homolog</fullName>
        <ecNumber evidence="3">2.7.11.22</ecNumber>
        <ecNumber evidence="2">2.7.11.23</ecNumber>
    </recommendedName>
    <alternativeName>
        <fullName evidence="11">Cell division control protein 2 homolog</fullName>
    </alternativeName>
    <alternativeName>
        <fullName evidence="12">cdc2-related kinase 2</fullName>
    </alternativeName>
</protein>
<keyword evidence="8 16" id="KW-0067">ATP-binding</keyword>
<keyword evidence="7" id="KW-0418">Kinase</keyword>
<dbReference type="InterPro" id="IPR008271">
    <property type="entry name" value="Ser/Thr_kinase_AS"/>
</dbReference>
<comment type="catalytic activity">
    <reaction evidence="14">
        <text>L-seryl-[protein] + ATP = O-phospho-L-seryl-[protein] + ADP + H(+)</text>
        <dbReference type="Rhea" id="RHEA:17989"/>
        <dbReference type="Rhea" id="RHEA-COMP:9863"/>
        <dbReference type="Rhea" id="RHEA-COMP:11604"/>
        <dbReference type="ChEBI" id="CHEBI:15378"/>
        <dbReference type="ChEBI" id="CHEBI:29999"/>
        <dbReference type="ChEBI" id="CHEBI:30616"/>
        <dbReference type="ChEBI" id="CHEBI:83421"/>
        <dbReference type="ChEBI" id="CHEBI:456216"/>
        <dbReference type="EC" id="2.7.11.22"/>
    </reaction>
</comment>
<name>D8LRS4_ECTSI</name>
<organism evidence="20 21">
    <name type="scientific">Ectocarpus siliculosus</name>
    <name type="common">Brown alga</name>
    <name type="synonym">Conferva siliculosa</name>
    <dbReference type="NCBI Taxonomy" id="2880"/>
    <lineage>
        <taxon>Eukaryota</taxon>
        <taxon>Sar</taxon>
        <taxon>Stramenopiles</taxon>
        <taxon>Ochrophyta</taxon>
        <taxon>PX clade</taxon>
        <taxon>Phaeophyceae</taxon>
        <taxon>Ectocarpales</taxon>
        <taxon>Ectocarpaceae</taxon>
        <taxon>Ectocarpus</taxon>
    </lineage>
</organism>
<evidence type="ECO:0000256" key="9">
    <source>
        <dbReference type="ARBA" id="ARBA00038543"/>
    </source>
</evidence>
<accession>D8LRS4</accession>
<dbReference type="FunFam" id="1.10.510.10:FF:000415">
    <property type="entry name" value="CMGC/CDK/CRK7 protein kinase, variant"/>
    <property type="match status" value="1"/>
</dbReference>
<dbReference type="EC" id="2.7.11.22" evidence="3"/>
<dbReference type="FunFam" id="3.30.200.20:FF:000124">
    <property type="entry name" value="Cyclin-dependent kinase 4"/>
    <property type="match status" value="1"/>
</dbReference>
<dbReference type="InParanoid" id="D8LRS4"/>
<keyword evidence="21" id="KW-1185">Reference proteome</keyword>
<keyword evidence="6 16" id="KW-0547">Nucleotide-binding</keyword>
<dbReference type="InterPro" id="IPR017441">
    <property type="entry name" value="Protein_kinase_ATP_BS"/>
</dbReference>
<evidence type="ECO:0000256" key="1">
    <source>
        <dbReference type="ARBA" id="ARBA00006485"/>
    </source>
</evidence>
<dbReference type="GO" id="GO:0005634">
    <property type="term" value="C:nucleus"/>
    <property type="evidence" value="ECO:0007669"/>
    <property type="project" value="TreeGrafter"/>
</dbReference>
<keyword evidence="4 17" id="KW-0723">Serine/threonine-protein kinase</keyword>
<feature type="region of interest" description="Disordered" evidence="18">
    <location>
        <begin position="346"/>
        <end position="489"/>
    </location>
</feature>
<dbReference type="PROSITE" id="PS50011">
    <property type="entry name" value="PROTEIN_KINASE_DOM"/>
    <property type="match status" value="1"/>
</dbReference>
<feature type="compositionally biased region" description="Pro residues" evidence="18">
    <location>
        <begin position="421"/>
        <end position="437"/>
    </location>
</feature>
<dbReference type="Pfam" id="PF00069">
    <property type="entry name" value="Pkinase"/>
    <property type="match status" value="1"/>
</dbReference>
<gene>
    <name evidence="20" type="primary">CDKC:2</name>
    <name evidence="20" type="ORF">Esi_0007_0143</name>
</gene>
<evidence type="ECO:0000256" key="8">
    <source>
        <dbReference type="ARBA" id="ARBA00022840"/>
    </source>
</evidence>
<proteinExistence type="inferred from homology"/>
<dbReference type="InterPro" id="IPR000719">
    <property type="entry name" value="Prot_kinase_dom"/>
</dbReference>
<dbReference type="PROSITE" id="PS00107">
    <property type="entry name" value="PROTEIN_KINASE_ATP"/>
    <property type="match status" value="1"/>
</dbReference>
<dbReference type="PANTHER" id="PTHR24056:SF546">
    <property type="entry name" value="CYCLIN-DEPENDENT KINASE 12"/>
    <property type="match status" value="1"/>
</dbReference>
<dbReference type="GO" id="GO:0000307">
    <property type="term" value="C:cyclin-dependent protein kinase holoenzyme complex"/>
    <property type="evidence" value="ECO:0007669"/>
    <property type="project" value="TreeGrafter"/>
</dbReference>
<dbReference type="PROSITE" id="PS00108">
    <property type="entry name" value="PROTEIN_KINASE_ST"/>
    <property type="match status" value="1"/>
</dbReference>
<dbReference type="STRING" id="2880.D8LRS4"/>
<reference evidence="20 21" key="1">
    <citation type="journal article" date="2010" name="Nature">
        <title>The Ectocarpus genome and the independent evolution of multicellularity in brown algae.</title>
        <authorList>
            <person name="Cock J.M."/>
            <person name="Sterck L."/>
            <person name="Rouze P."/>
            <person name="Scornet D."/>
            <person name="Allen A.E."/>
            <person name="Amoutzias G."/>
            <person name="Anthouard V."/>
            <person name="Artiguenave F."/>
            <person name="Aury J.M."/>
            <person name="Badger J.H."/>
            <person name="Beszteri B."/>
            <person name="Billiau K."/>
            <person name="Bonnet E."/>
            <person name="Bothwell J.H."/>
            <person name="Bowler C."/>
            <person name="Boyen C."/>
            <person name="Brownlee C."/>
            <person name="Carrano C.J."/>
            <person name="Charrier B."/>
            <person name="Cho G.Y."/>
            <person name="Coelho S.M."/>
            <person name="Collen J."/>
            <person name="Corre E."/>
            <person name="Da Silva C."/>
            <person name="Delage L."/>
            <person name="Delaroque N."/>
            <person name="Dittami S.M."/>
            <person name="Doulbeau S."/>
            <person name="Elias M."/>
            <person name="Farnham G."/>
            <person name="Gachon C.M."/>
            <person name="Gschloessl B."/>
            <person name="Heesch S."/>
            <person name="Jabbari K."/>
            <person name="Jubin C."/>
            <person name="Kawai H."/>
            <person name="Kimura K."/>
            <person name="Kloareg B."/>
            <person name="Kupper F.C."/>
            <person name="Lang D."/>
            <person name="Le Bail A."/>
            <person name="Leblanc C."/>
            <person name="Lerouge P."/>
            <person name="Lohr M."/>
            <person name="Lopez P.J."/>
            <person name="Martens C."/>
            <person name="Maumus F."/>
            <person name="Michel G."/>
            <person name="Miranda-Saavedra D."/>
            <person name="Morales J."/>
            <person name="Moreau H."/>
            <person name="Motomura T."/>
            <person name="Nagasato C."/>
            <person name="Napoli C.A."/>
            <person name="Nelson D.R."/>
            <person name="Nyvall-Collen P."/>
            <person name="Peters A.F."/>
            <person name="Pommier C."/>
            <person name="Potin P."/>
            <person name="Poulain J."/>
            <person name="Quesneville H."/>
            <person name="Read B."/>
            <person name="Rensing S.A."/>
            <person name="Ritter A."/>
            <person name="Rousvoal S."/>
            <person name="Samanta M."/>
            <person name="Samson G."/>
            <person name="Schroeder D.C."/>
            <person name="Segurens B."/>
            <person name="Strittmatter M."/>
            <person name="Tonon T."/>
            <person name="Tregear J.W."/>
            <person name="Valentin K."/>
            <person name="von Dassow P."/>
            <person name="Yamagishi T."/>
            <person name="Van de Peer Y."/>
            <person name="Wincker P."/>
        </authorList>
    </citation>
    <scope>NUCLEOTIDE SEQUENCE [LARGE SCALE GENOMIC DNA]</scope>
    <source>
        <strain evidence="21">Ec32 / CCAP1310/4</strain>
    </source>
</reference>
<dbReference type="InterPro" id="IPR050108">
    <property type="entry name" value="CDK"/>
</dbReference>
<feature type="compositionally biased region" description="Polar residues" evidence="18">
    <location>
        <begin position="399"/>
        <end position="416"/>
    </location>
</feature>
<keyword evidence="5" id="KW-0808">Transferase</keyword>
<dbReference type="GO" id="GO:0005524">
    <property type="term" value="F:ATP binding"/>
    <property type="evidence" value="ECO:0007669"/>
    <property type="project" value="UniProtKB-UniRule"/>
</dbReference>
<dbReference type="EMBL" id="FN648926">
    <property type="protein sequence ID" value="CBN73841.1"/>
    <property type="molecule type" value="Genomic_DNA"/>
</dbReference>
<dbReference type="Gene3D" id="1.10.510.10">
    <property type="entry name" value="Transferase(Phosphotransferase) domain 1"/>
    <property type="match status" value="1"/>
</dbReference>
<evidence type="ECO:0000256" key="17">
    <source>
        <dbReference type="RuleBase" id="RU000304"/>
    </source>
</evidence>
<evidence type="ECO:0000259" key="19">
    <source>
        <dbReference type="PROSITE" id="PS50011"/>
    </source>
</evidence>
<feature type="domain" description="Protein kinase" evidence="19">
    <location>
        <begin position="18"/>
        <end position="329"/>
    </location>
</feature>
<feature type="binding site" evidence="16">
    <location>
        <position position="47"/>
    </location>
    <ligand>
        <name>ATP</name>
        <dbReference type="ChEBI" id="CHEBI:30616"/>
    </ligand>
</feature>